<dbReference type="RefSeq" id="WP_002633384.1">
    <property type="nucleotide sequence ID" value="NZ_CP012109.1"/>
</dbReference>
<feature type="region of interest" description="Disordered" evidence="1">
    <location>
        <begin position="20"/>
        <end position="67"/>
    </location>
</feature>
<protein>
    <recommendedName>
        <fullName evidence="4">Lipoprotein</fullName>
    </recommendedName>
</protein>
<dbReference type="Gene3D" id="1.10.287.700">
    <property type="entry name" value="Helix hairpin bin"/>
    <property type="match status" value="1"/>
</dbReference>
<reference evidence="2 3" key="1">
    <citation type="journal article" date="2016" name="PLoS ONE">
        <title>Complete Genome Sequence and Comparative Genomics of a Novel Myxobacterium Myxococcus hansupus.</title>
        <authorList>
            <person name="Sharma G."/>
            <person name="Narwani T."/>
            <person name="Subramanian S."/>
        </authorList>
    </citation>
    <scope>NUCLEOTIDE SEQUENCE [LARGE SCALE GENOMIC DNA]</scope>
    <source>
        <strain evidence="3">mixupus</strain>
    </source>
</reference>
<dbReference type="AlphaFoldDB" id="A0A0H4WKK0"/>
<evidence type="ECO:0000313" key="2">
    <source>
        <dbReference type="EMBL" id="AKQ63264.1"/>
    </source>
</evidence>
<feature type="compositionally biased region" description="Basic and acidic residues" evidence="1">
    <location>
        <begin position="23"/>
        <end position="67"/>
    </location>
</feature>
<dbReference type="EMBL" id="CP012109">
    <property type="protein sequence ID" value="AKQ63264.1"/>
    <property type="molecule type" value="Genomic_DNA"/>
</dbReference>
<dbReference type="OrthoDB" id="5523063at2"/>
<organism evidence="2 3">
    <name type="scientific">Pseudomyxococcus hansupus</name>
    <dbReference type="NCBI Taxonomy" id="1297742"/>
    <lineage>
        <taxon>Bacteria</taxon>
        <taxon>Pseudomonadati</taxon>
        <taxon>Myxococcota</taxon>
        <taxon>Myxococcia</taxon>
        <taxon>Myxococcales</taxon>
        <taxon>Cystobacterineae</taxon>
        <taxon>Myxococcaceae</taxon>
        <taxon>Pseudomyxococcus</taxon>
    </lineage>
</organism>
<dbReference type="STRING" id="1297742.A176_000176"/>
<dbReference type="PATRIC" id="fig|1297742.4.peg.183"/>
<evidence type="ECO:0008006" key="4">
    <source>
        <dbReference type="Google" id="ProtNLM"/>
    </source>
</evidence>
<keyword evidence="3" id="KW-1185">Reference proteome</keyword>
<accession>A0A0H4WKK0</accession>
<dbReference type="PROSITE" id="PS51257">
    <property type="entry name" value="PROKAR_LIPOPROTEIN"/>
    <property type="match status" value="1"/>
</dbReference>
<gene>
    <name evidence="2" type="ORF">A176_000176</name>
</gene>
<evidence type="ECO:0000256" key="1">
    <source>
        <dbReference type="SAM" id="MobiDB-lite"/>
    </source>
</evidence>
<name>A0A0H4WKK0_9BACT</name>
<evidence type="ECO:0000313" key="3">
    <source>
        <dbReference type="Proteomes" id="UP000009026"/>
    </source>
</evidence>
<sequence length="67" mass="7093">MLKNMLMAAALGVLVVGTGCHRNTRDSAENDAERAVDKTKDAAEEAGDKIEDTAEEAGDKIEDATDN</sequence>
<dbReference type="Proteomes" id="UP000009026">
    <property type="component" value="Chromosome"/>
</dbReference>
<dbReference type="eggNOG" id="ENOG50339UG">
    <property type="taxonomic scope" value="Bacteria"/>
</dbReference>
<dbReference type="KEGG" id="mym:A176_000176"/>
<proteinExistence type="predicted"/>